<sequence>MCAQGQSAVTGPNSVTTPPQHLNPPSPVSSIPPLSPPRRAKLFHCFPPKPSFLHLRSRHCSGFAFRYQRWQILEHRPRVPNPTPKDYLPFAPVHSPLALHSYRHQIHPFLPAPPIVLSSALLSLATPPTPSLSPPPPV</sequence>
<keyword evidence="3" id="KW-1185">Reference proteome</keyword>
<evidence type="ECO:0000313" key="3">
    <source>
        <dbReference type="Proteomes" id="UP000070544"/>
    </source>
</evidence>
<feature type="compositionally biased region" description="Polar residues" evidence="1">
    <location>
        <begin position="1"/>
        <end position="20"/>
    </location>
</feature>
<protein>
    <submittedName>
        <fullName evidence="2">Uncharacterized protein</fullName>
    </submittedName>
</protein>
<accession>A0A139AGX9</accession>
<dbReference type="EMBL" id="KQ965758">
    <property type="protein sequence ID" value="KXS16010.1"/>
    <property type="molecule type" value="Genomic_DNA"/>
</dbReference>
<organism evidence="2 3">
    <name type="scientific">Gonapodya prolifera (strain JEL478)</name>
    <name type="common">Monoblepharis prolifera</name>
    <dbReference type="NCBI Taxonomy" id="1344416"/>
    <lineage>
        <taxon>Eukaryota</taxon>
        <taxon>Fungi</taxon>
        <taxon>Fungi incertae sedis</taxon>
        <taxon>Chytridiomycota</taxon>
        <taxon>Chytridiomycota incertae sedis</taxon>
        <taxon>Monoblepharidomycetes</taxon>
        <taxon>Monoblepharidales</taxon>
        <taxon>Gonapodyaceae</taxon>
        <taxon>Gonapodya</taxon>
    </lineage>
</organism>
<gene>
    <name evidence="2" type="ORF">M427DRAFT_56304</name>
</gene>
<dbReference type="AlphaFoldDB" id="A0A139AGX9"/>
<name>A0A139AGX9_GONPJ</name>
<dbReference type="Proteomes" id="UP000070544">
    <property type="component" value="Unassembled WGS sequence"/>
</dbReference>
<evidence type="ECO:0000313" key="2">
    <source>
        <dbReference type="EMBL" id="KXS16010.1"/>
    </source>
</evidence>
<evidence type="ECO:0000256" key="1">
    <source>
        <dbReference type="SAM" id="MobiDB-lite"/>
    </source>
</evidence>
<reference evidence="2 3" key="1">
    <citation type="journal article" date="2015" name="Genome Biol. Evol.">
        <title>Phylogenomic analyses indicate that early fungi evolved digesting cell walls of algal ancestors of land plants.</title>
        <authorList>
            <person name="Chang Y."/>
            <person name="Wang S."/>
            <person name="Sekimoto S."/>
            <person name="Aerts A.L."/>
            <person name="Choi C."/>
            <person name="Clum A."/>
            <person name="LaButti K.M."/>
            <person name="Lindquist E.A."/>
            <person name="Yee Ngan C."/>
            <person name="Ohm R.A."/>
            <person name="Salamov A.A."/>
            <person name="Grigoriev I.V."/>
            <person name="Spatafora J.W."/>
            <person name="Berbee M.L."/>
        </authorList>
    </citation>
    <scope>NUCLEOTIDE SEQUENCE [LARGE SCALE GENOMIC DNA]</scope>
    <source>
        <strain evidence="2 3">JEL478</strain>
    </source>
</reference>
<proteinExistence type="predicted"/>
<feature type="region of interest" description="Disordered" evidence="1">
    <location>
        <begin position="1"/>
        <end position="35"/>
    </location>
</feature>